<protein>
    <submittedName>
        <fullName evidence="2">Uncharacterized protein</fullName>
    </submittedName>
</protein>
<organism evidence="2 3">
    <name type="scientific">Myroides odoratimimus</name>
    <dbReference type="NCBI Taxonomy" id="76832"/>
    <lineage>
        <taxon>Bacteria</taxon>
        <taxon>Pseudomonadati</taxon>
        <taxon>Bacteroidota</taxon>
        <taxon>Flavobacteriia</taxon>
        <taxon>Flavobacteriales</taxon>
        <taxon>Flavobacteriaceae</taxon>
        <taxon>Myroides</taxon>
    </lineage>
</organism>
<name>A0A0U3G6Y9_9FLAO</name>
<dbReference type="PROSITE" id="PS51257">
    <property type="entry name" value="PROKAR_LIPOPROTEIN"/>
    <property type="match status" value="1"/>
</dbReference>
<feature type="compositionally biased region" description="Polar residues" evidence="1">
    <location>
        <begin position="54"/>
        <end position="64"/>
    </location>
</feature>
<evidence type="ECO:0000313" key="3">
    <source>
        <dbReference type="Proteomes" id="UP000069030"/>
    </source>
</evidence>
<dbReference type="KEGG" id="mod:AS202_06365"/>
<dbReference type="EMBL" id="CP013690">
    <property type="protein sequence ID" value="ALU25781.1"/>
    <property type="molecule type" value="Genomic_DNA"/>
</dbReference>
<feature type="region of interest" description="Disordered" evidence="1">
    <location>
        <begin position="21"/>
        <end position="82"/>
    </location>
</feature>
<reference evidence="2 3" key="1">
    <citation type="journal article" date="2016" name="J. Zhejiang Univ. Sci. B">
        <title>Antibiotic resistance mechanisms of Myroides sp.</title>
        <authorList>
            <person name="Hu S."/>
            <person name="Yuan S."/>
            <person name="Qu H."/>
            <person name="Jiang T."/>
            <person name="Zhou Y."/>
            <person name="Wang M."/>
            <person name="Ming D."/>
        </authorList>
    </citation>
    <scope>NUCLEOTIDE SEQUENCE [LARGE SCALE GENOMIC DNA]</scope>
    <source>
        <strain evidence="2 3">PR63039</strain>
    </source>
</reference>
<feature type="compositionally biased region" description="Low complexity" evidence="1">
    <location>
        <begin position="29"/>
        <end position="38"/>
    </location>
</feature>
<dbReference type="Proteomes" id="UP000069030">
    <property type="component" value="Chromosome"/>
</dbReference>
<dbReference type="AlphaFoldDB" id="A0A0U3G6Y9"/>
<feature type="compositionally biased region" description="Basic and acidic residues" evidence="1">
    <location>
        <begin position="66"/>
        <end position="82"/>
    </location>
</feature>
<evidence type="ECO:0000313" key="2">
    <source>
        <dbReference type="EMBL" id="ALU25781.1"/>
    </source>
</evidence>
<proteinExistence type="predicted"/>
<gene>
    <name evidence="2" type="ORF">AS202_06365</name>
</gene>
<accession>A0A0U3G6Y9</accession>
<dbReference type="RefSeq" id="WP_006257743.1">
    <property type="nucleotide sequence ID" value="NZ_BCMQ01000001.1"/>
</dbReference>
<evidence type="ECO:0000256" key="1">
    <source>
        <dbReference type="SAM" id="MobiDB-lite"/>
    </source>
</evidence>
<sequence>MNKHIILMAAMAIMTVGCKENKATTPAESTSIKSSTTKTNDDNGTMAIPMHGTGENSSSATNGSFKMDESMKKNIQEQKAQE</sequence>